<feature type="domain" description="Fido" evidence="8">
    <location>
        <begin position="65"/>
        <end position="117"/>
    </location>
</feature>
<dbReference type="InterPro" id="IPR003812">
    <property type="entry name" value="Fido"/>
</dbReference>
<keyword evidence="10" id="KW-1185">Reference proteome</keyword>
<dbReference type="PANTHER" id="PTHR39560:SF1">
    <property type="entry name" value="PROTEIN ADENYLYLTRANSFERASE FIC-RELATED"/>
    <property type="match status" value="1"/>
</dbReference>
<proteinExistence type="predicted"/>
<dbReference type="EMBL" id="BAAAQG010000011">
    <property type="protein sequence ID" value="GAA1713747.1"/>
    <property type="molecule type" value="Genomic_DNA"/>
</dbReference>
<evidence type="ECO:0000256" key="6">
    <source>
        <dbReference type="ARBA" id="ARBA00047939"/>
    </source>
</evidence>
<evidence type="ECO:0000256" key="5">
    <source>
        <dbReference type="ARBA" id="ARBA00034531"/>
    </source>
</evidence>
<keyword evidence="1" id="KW-0808">Transferase</keyword>
<comment type="catalytic activity">
    <reaction evidence="6">
        <text>L-threonyl-[protein] + ATP = 3-O-(5'-adenylyl)-L-threonyl-[protein] + diphosphate</text>
        <dbReference type="Rhea" id="RHEA:54292"/>
        <dbReference type="Rhea" id="RHEA-COMP:11060"/>
        <dbReference type="Rhea" id="RHEA-COMP:13847"/>
        <dbReference type="ChEBI" id="CHEBI:30013"/>
        <dbReference type="ChEBI" id="CHEBI:30616"/>
        <dbReference type="ChEBI" id="CHEBI:33019"/>
        <dbReference type="ChEBI" id="CHEBI:138113"/>
        <dbReference type="EC" id="2.7.7.108"/>
    </reaction>
</comment>
<keyword evidence="2" id="KW-0548">Nucleotidyltransferase</keyword>
<evidence type="ECO:0000256" key="4">
    <source>
        <dbReference type="ARBA" id="ARBA00022840"/>
    </source>
</evidence>
<protein>
    <recommendedName>
        <fullName evidence="5">protein adenylyltransferase</fullName>
        <ecNumber evidence="5">2.7.7.108</ecNumber>
    </recommendedName>
</protein>
<dbReference type="EC" id="2.7.7.108" evidence="5"/>
<keyword evidence="3" id="KW-0547">Nucleotide-binding</keyword>
<dbReference type="InterPro" id="IPR036597">
    <property type="entry name" value="Fido-like_dom_sf"/>
</dbReference>
<dbReference type="Proteomes" id="UP001500383">
    <property type="component" value="Unassembled WGS sequence"/>
</dbReference>
<comment type="caution">
    <text evidence="9">The sequence shown here is derived from an EMBL/GenBank/DDBJ whole genome shotgun (WGS) entry which is preliminary data.</text>
</comment>
<accession>A0ABN2IY25</accession>
<evidence type="ECO:0000256" key="3">
    <source>
        <dbReference type="ARBA" id="ARBA00022741"/>
    </source>
</evidence>
<dbReference type="SUPFAM" id="SSF140931">
    <property type="entry name" value="Fic-like"/>
    <property type="match status" value="1"/>
</dbReference>
<evidence type="ECO:0000256" key="1">
    <source>
        <dbReference type="ARBA" id="ARBA00022679"/>
    </source>
</evidence>
<dbReference type="Gene3D" id="1.10.3290.10">
    <property type="entry name" value="Fido-like domain"/>
    <property type="match status" value="1"/>
</dbReference>
<dbReference type="PANTHER" id="PTHR39560">
    <property type="entry name" value="PROTEIN ADENYLYLTRANSFERASE FIC-RELATED"/>
    <property type="match status" value="1"/>
</dbReference>
<evidence type="ECO:0000313" key="10">
    <source>
        <dbReference type="Proteomes" id="UP001500383"/>
    </source>
</evidence>
<reference evidence="9 10" key="1">
    <citation type="journal article" date="2019" name="Int. J. Syst. Evol. Microbiol.">
        <title>The Global Catalogue of Microorganisms (GCM) 10K type strain sequencing project: providing services to taxonomists for standard genome sequencing and annotation.</title>
        <authorList>
            <consortium name="The Broad Institute Genomics Platform"/>
            <consortium name="The Broad Institute Genome Sequencing Center for Infectious Disease"/>
            <person name="Wu L."/>
            <person name="Ma J."/>
        </authorList>
    </citation>
    <scope>NUCLEOTIDE SEQUENCE [LARGE SCALE GENOMIC DNA]</scope>
    <source>
        <strain evidence="9 10">JCM 16002</strain>
    </source>
</reference>
<keyword evidence="4" id="KW-0067">ATP-binding</keyword>
<evidence type="ECO:0000259" key="8">
    <source>
        <dbReference type="Pfam" id="PF02661"/>
    </source>
</evidence>
<organism evidence="9 10">
    <name type="scientific">Dietzia cercidiphylli</name>
    <dbReference type="NCBI Taxonomy" id="498199"/>
    <lineage>
        <taxon>Bacteria</taxon>
        <taxon>Bacillati</taxon>
        <taxon>Actinomycetota</taxon>
        <taxon>Actinomycetes</taxon>
        <taxon>Mycobacteriales</taxon>
        <taxon>Dietziaceae</taxon>
        <taxon>Dietzia</taxon>
    </lineage>
</organism>
<gene>
    <name evidence="9" type="ORF">GCM10009831_24270</name>
</gene>
<evidence type="ECO:0000256" key="2">
    <source>
        <dbReference type="ARBA" id="ARBA00022695"/>
    </source>
</evidence>
<comment type="catalytic activity">
    <reaction evidence="7">
        <text>L-tyrosyl-[protein] + ATP = O-(5'-adenylyl)-L-tyrosyl-[protein] + diphosphate</text>
        <dbReference type="Rhea" id="RHEA:54288"/>
        <dbReference type="Rhea" id="RHEA-COMP:10136"/>
        <dbReference type="Rhea" id="RHEA-COMP:13846"/>
        <dbReference type="ChEBI" id="CHEBI:30616"/>
        <dbReference type="ChEBI" id="CHEBI:33019"/>
        <dbReference type="ChEBI" id="CHEBI:46858"/>
        <dbReference type="ChEBI" id="CHEBI:83624"/>
        <dbReference type="EC" id="2.7.7.108"/>
    </reaction>
</comment>
<name>A0ABN2IY25_9ACTN</name>
<evidence type="ECO:0000256" key="7">
    <source>
        <dbReference type="ARBA" id="ARBA00048696"/>
    </source>
</evidence>
<dbReference type="Pfam" id="PF02661">
    <property type="entry name" value="Fic"/>
    <property type="match status" value="1"/>
</dbReference>
<sequence>MGHPWGAGSHEENWPGYFIPGTTVLRNKLGIASVEVLRDAENDLVEARLIELREFPRLLGERTYDLTLLQAIHRHLFQDVYEWAGHLRTVGIEKADEAFCPPNSIAVPMAHVANRINESKRLALV</sequence>
<evidence type="ECO:0000313" key="9">
    <source>
        <dbReference type="EMBL" id="GAA1713747.1"/>
    </source>
</evidence>